<dbReference type="InterPro" id="IPR018484">
    <property type="entry name" value="FGGY_N"/>
</dbReference>
<reference evidence="5" key="1">
    <citation type="submission" date="2021-06" db="EMBL/GenBank/DDBJ databases">
        <authorList>
            <person name="Criscuolo A."/>
        </authorList>
    </citation>
    <scope>NUCLEOTIDE SEQUENCE</scope>
    <source>
        <strain evidence="5">CIP111600</strain>
    </source>
</reference>
<dbReference type="PANTHER" id="PTHR43095">
    <property type="entry name" value="SUGAR KINASE"/>
    <property type="match status" value="1"/>
</dbReference>
<evidence type="ECO:0000256" key="1">
    <source>
        <dbReference type="ARBA" id="ARBA00009156"/>
    </source>
</evidence>
<dbReference type="GO" id="GO:0005975">
    <property type="term" value="P:carbohydrate metabolic process"/>
    <property type="evidence" value="ECO:0007669"/>
    <property type="project" value="InterPro"/>
</dbReference>
<dbReference type="CDD" id="cd07777">
    <property type="entry name" value="ASKHA_NBD_FGGY_SHK"/>
    <property type="match status" value="1"/>
</dbReference>
<protein>
    <submittedName>
        <fullName evidence="5">Glycerol kinase</fullName>
        <ecNumber evidence="5">2.7.1.30</ecNumber>
    </submittedName>
</protein>
<organism evidence="5 6">
    <name type="scientific">Paenibacillus solanacearum</name>
    <dbReference type="NCBI Taxonomy" id="2048548"/>
    <lineage>
        <taxon>Bacteria</taxon>
        <taxon>Bacillati</taxon>
        <taxon>Bacillota</taxon>
        <taxon>Bacilli</taxon>
        <taxon>Bacillales</taxon>
        <taxon>Paenibacillaceae</taxon>
        <taxon>Paenibacillus</taxon>
    </lineage>
</organism>
<dbReference type="PANTHER" id="PTHR43095:SF5">
    <property type="entry name" value="XYLULOSE KINASE"/>
    <property type="match status" value="1"/>
</dbReference>
<evidence type="ECO:0000256" key="3">
    <source>
        <dbReference type="ARBA" id="ARBA00022777"/>
    </source>
</evidence>
<dbReference type="AlphaFoldDB" id="A0A916K128"/>
<dbReference type="EMBL" id="CAJVAS010000008">
    <property type="protein sequence ID" value="CAG7621124.1"/>
    <property type="molecule type" value="Genomic_DNA"/>
</dbReference>
<sequence length="463" mass="49012">MKLAGLMIVIGLDIGTTSICGVALNLPEGRVAHTIRHPNDSALPGTAGAEQDPERIMQIVERLLQQLLALYPDAAGIGIAGQMHGIVYTGQDGQAVSPLYTWQDRRGLTPDADGVPFAVRLSAVTGYPVSTGYGFVTHAALLEQGEMPREAVAFCTIADYVVMRLTSERMPAMDVTNAASLGFFDVERGRFDAKALLAAGIDTGWIPRVQRSISKAGDYQGRTPVFPAIGDNQASILGSVRQLPGSVLLNIGTGGQLSVYSEQFAAVRGLDTRPFPGGGYLLVGASLAGGKAYAMLERFFRAVIDAFASPGQADGELYAAMERLANQSVIEEEDKLVVHTQFYGTREEAGQLGSIEGIGPSNWTPQHLIAGFIEGMANELHGFFRQLPDPIMGRIGALVGSGNGIRSNSRLRAVCEARFGMKLQLSAVEEEAAVGAALHAAVGAGLASDHRTVGGMLPAYDER</sequence>
<keyword evidence="6" id="KW-1185">Reference proteome</keyword>
<name>A0A916K128_9BACL</name>
<proteinExistence type="inferred from homology"/>
<dbReference type="PIRSF" id="PIRSF000538">
    <property type="entry name" value="GlpK"/>
    <property type="match status" value="1"/>
</dbReference>
<gene>
    <name evidence="5" type="primary">glpK_1</name>
    <name evidence="5" type="ORF">PAESOLCIP111_02320</name>
</gene>
<dbReference type="Proteomes" id="UP000693672">
    <property type="component" value="Unassembled WGS sequence"/>
</dbReference>
<keyword evidence="3 5" id="KW-0418">Kinase</keyword>
<dbReference type="InterPro" id="IPR050406">
    <property type="entry name" value="FGGY_Carb_Kinase"/>
</dbReference>
<evidence type="ECO:0000313" key="6">
    <source>
        <dbReference type="Proteomes" id="UP000693672"/>
    </source>
</evidence>
<comment type="similarity">
    <text evidence="1">Belongs to the FGGY kinase family.</text>
</comment>
<comment type="caution">
    <text evidence="5">The sequence shown here is derived from an EMBL/GenBank/DDBJ whole genome shotgun (WGS) entry which is preliminary data.</text>
</comment>
<dbReference type="EC" id="2.7.1.30" evidence="5"/>
<dbReference type="Pfam" id="PF00370">
    <property type="entry name" value="FGGY_N"/>
    <property type="match status" value="1"/>
</dbReference>
<accession>A0A916K128</accession>
<keyword evidence="2 5" id="KW-0808">Transferase</keyword>
<dbReference type="RefSeq" id="WP_218092106.1">
    <property type="nucleotide sequence ID" value="NZ_CAJVAS010000008.1"/>
</dbReference>
<evidence type="ECO:0000256" key="2">
    <source>
        <dbReference type="ARBA" id="ARBA00022679"/>
    </source>
</evidence>
<evidence type="ECO:0000259" key="4">
    <source>
        <dbReference type="Pfam" id="PF00370"/>
    </source>
</evidence>
<feature type="domain" description="Carbohydrate kinase FGGY N-terminal" evidence="4">
    <location>
        <begin position="8"/>
        <end position="237"/>
    </location>
</feature>
<dbReference type="GO" id="GO:0004370">
    <property type="term" value="F:glycerol kinase activity"/>
    <property type="evidence" value="ECO:0007669"/>
    <property type="project" value="UniProtKB-EC"/>
</dbReference>
<evidence type="ECO:0000313" key="5">
    <source>
        <dbReference type="EMBL" id="CAG7621124.1"/>
    </source>
</evidence>
<dbReference type="InterPro" id="IPR000577">
    <property type="entry name" value="Carb_kinase_FGGY"/>
</dbReference>